<dbReference type="HOGENOM" id="CLU_1884731_0_0_9"/>
<evidence type="ECO:0000313" key="2">
    <source>
        <dbReference type="Proteomes" id="UP000003438"/>
    </source>
</evidence>
<proteinExistence type="predicted"/>
<name>D1PRA9_9FIRM</name>
<sequence length="135" mass="14784">MRKSRLFAQTVTVYRGDADALGVRRTVLRGVFWQHGRRRTPDADGTTQGEVLLLVVPESAARYGTDYTLEPGDRLCPGEGPEVSWADWADFVPGARADVAVVQYVLPMYRGAELHHVEAGTWWTGGGTGAHSLTN</sequence>
<evidence type="ECO:0000313" key="1">
    <source>
        <dbReference type="EMBL" id="EFB74811.1"/>
    </source>
</evidence>
<reference evidence="1" key="1">
    <citation type="submission" date="2009-12" db="EMBL/GenBank/DDBJ databases">
        <authorList>
            <person name="Weinstock G."/>
            <person name="Sodergren E."/>
            <person name="Clifton S."/>
            <person name="Fulton L."/>
            <person name="Fulton B."/>
            <person name="Courtney L."/>
            <person name="Fronick C."/>
            <person name="Harrison M."/>
            <person name="Strong C."/>
            <person name="Farmer C."/>
            <person name="Delahaunty K."/>
            <person name="Markovic C."/>
            <person name="Hall O."/>
            <person name="Minx P."/>
            <person name="Tomlinson C."/>
            <person name="Mitreva M."/>
            <person name="Nelson J."/>
            <person name="Hou S."/>
            <person name="Wollam A."/>
            <person name="Pepin K.H."/>
            <person name="Johnson M."/>
            <person name="Bhonagiri V."/>
            <person name="Nash W.E."/>
            <person name="Warren W."/>
            <person name="Chinwalla A."/>
            <person name="Mardis E.R."/>
            <person name="Wilson R.K."/>
        </authorList>
    </citation>
    <scope>NUCLEOTIDE SEQUENCE [LARGE SCALE GENOMIC DNA]</scope>
    <source>
        <strain evidence="1">DSM 15176</strain>
    </source>
</reference>
<keyword evidence="2" id="KW-1185">Reference proteome</keyword>
<dbReference type="AlphaFoldDB" id="D1PRA9"/>
<organism evidence="1 2">
    <name type="scientific">Subdoligranulum variabile DSM 15176</name>
    <dbReference type="NCBI Taxonomy" id="411471"/>
    <lineage>
        <taxon>Bacteria</taxon>
        <taxon>Bacillati</taxon>
        <taxon>Bacillota</taxon>
        <taxon>Clostridia</taxon>
        <taxon>Eubacteriales</taxon>
        <taxon>Oscillospiraceae</taxon>
        <taxon>Subdoligranulum</taxon>
    </lineage>
</organism>
<dbReference type="Proteomes" id="UP000003438">
    <property type="component" value="Unassembled WGS sequence"/>
</dbReference>
<dbReference type="OrthoDB" id="1845167at2"/>
<dbReference type="STRING" id="411471.SUBVAR_06938"/>
<comment type="caution">
    <text evidence="1">The sequence shown here is derived from an EMBL/GenBank/DDBJ whole genome shotgun (WGS) entry which is preliminary data.</text>
</comment>
<dbReference type="EMBL" id="ACBY02000056">
    <property type="protein sequence ID" value="EFB74811.1"/>
    <property type="molecule type" value="Genomic_DNA"/>
</dbReference>
<protein>
    <submittedName>
        <fullName evidence="1">Uncharacterized protein</fullName>
    </submittedName>
</protein>
<accession>D1PRA9</accession>
<gene>
    <name evidence="1" type="ORF">SUBVAR_06938</name>
</gene>
<dbReference type="RefSeq" id="WP_007048287.1">
    <property type="nucleotide sequence ID" value="NZ_GG704770.1"/>
</dbReference>